<dbReference type="STRING" id="311458.CSUB_C1021"/>
<dbReference type="InterPro" id="IPR039261">
    <property type="entry name" value="FNR_nucleotide-bd"/>
</dbReference>
<feature type="binding site" evidence="1">
    <location>
        <position position="248"/>
    </location>
    <ligand>
        <name>[2Fe-2S] cluster</name>
        <dbReference type="ChEBI" id="CHEBI:190135"/>
    </ligand>
</feature>
<dbReference type="InterPro" id="IPR017938">
    <property type="entry name" value="Riboflavin_synthase-like_b-brl"/>
</dbReference>
<dbReference type="EMBL" id="AP011853">
    <property type="protein sequence ID" value="BAJ48083.1"/>
    <property type="molecule type" value="Genomic_DNA"/>
</dbReference>
<dbReference type="InterPro" id="IPR019480">
    <property type="entry name" value="Dihydroorotate_DH_Fe-S-bd"/>
</dbReference>
<feature type="binding site" evidence="1">
    <location>
        <position position="256"/>
    </location>
    <ligand>
        <name>[2Fe-2S] cluster</name>
        <dbReference type="ChEBI" id="CHEBI:190135"/>
    </ligand>
</feature>
<dbReference type="Gene3D" id="3.40.50.80">
    <property type="entry name" value="Nucleotide-binding domain of ferredoxin-NADP reductase (FNR) module"/>
    <property type="match status" value="1"/>
</dbReference>
<comment type="cofactor">
    <cofactor evidence="1">
        <name>[2Fe-2S] cluster</name>
        <dbReference type="ChEBI" id="CHEBI:190135"/>
    </cofactor>
    <text evidence="1">Binds 1 [2Fe-2S] cluster per subunit.</text>
</comment>
<keyword evidence="1" id="KW-0479">Metal-binding</keyword>
<evidence type="ECO:0000256" key="1">
    <source>
        <dbReference type="PIRSR" id="PIRSR006816-2"/>
    </source>
</evidence>
<dbReference type="Proteomes" id="UP000008120">
    <property type="component" value="Chromosome"/>
</dbReference>
<protein>
    <submittedName>
        <fullName evidence="3">Oxidoreductase FAD/NAD(P)-binding subunit</fullName>
    </submittedName>
</protein>
<keyword evidence="1" id="KW-0001">2Fe-2S</keyword>
<dbReference type="Pfam" id="PF00175">
    <property type="entry name" value="NAD_binding_1"/>
    <property type="match status" value="1"/>
</dbReference>
<dbReference type="GO" id="GO:0050660">
    <property type="term" value="F:flavin adenine dinucleotide binding"/>
    <property type="evidence" value="ECO:0007669"/>
    <property type="project" value="InterPro"/>
</dbReference>
<dbReference type="Gene3D" id="2.40.30.10">
    <property type="entry name" value="Translation factors"/>
    <property type="match status" value="1"/>
</dbReference>
<gene>
    <name evidence="5" type="ORF">CSUB_C1021</name>
    <name evidence="4" type="ORF">HGMM_F28A01C03</name>
    <name evidence="3" type="ORF">HGMM_F34A01C39</name>
</gene>
<reference evidence="3 6" key="2">
    <citation type="journal article" date="2011" name="Nucleic Acids Res.">
        <title>Insights into the evolution of Archaea and eukaryotic protein modifier systems revealed by the genome of a novel archaeal group.</title>
        <authorList>
            <person name="Nunoura T."/>
            <person name="Takaki Y."/>
            <person name="Kakuta J."/>
            <person name="Nishi S."/>
            <person name="Sugahara J."/>
            <person name="Kazama H."/>
            <person name="Chee G."/>
            <person name="Hattori M."/>
            <person name="Kanai A."/>
            <person name="Atomi H."/>
            <person name="Takai K."/>
            <person name="Takami H."/>
        </authorList>
    </citation>
    <scope>NUCLEOTIDE SEQUENCE [LARGE SCALE GENOMIC DNA]</scope>
</reference>
<evidence type="ECO:0000259" key="2">
    <source>
        <dbReference type="PROSITE" id="PS51384"/>
    </source>
</evidence>
<keyword evidence="1" id="KW-0408">Iron</keyword>
<dbReference type="SUPFAM" id="SSF52343">
    <property type="entry name" value="Ferredoxin reductase-like, C-terminal NADP-linked domain"/>
    <property type="match status" value="1"/>
</dbReference>
<dbReference type="PROSITE" id="PS51384">
    <property type="entry name" value="FAD_FR"/>
    <property type="match status" value="1"/>
</dbReference>
<dbReference type="EMBL" id="BA000048">
    <property type="protein sequence ID" value="BAJ50873.1"/>
    <property type="molecule type" value="Genomic_DNA"/>
</dbReference>
<dbReference type="GO" id="GO:0016491">
    <property type="term" value="F:oxidoreductase activity"/>
    <property type="evidence" value="ECO:0007669"/>
    <property type="project" value="InterPro"/>
</dbReference>
<proteinExistence type="predicted"/>
<feature type="binding site" evidence="1">
    <location>
        <position position="264"/>
    </location>
    <ligand>
        <name>[2Fe-2S] cluster</name>
        <dbReference type="ChEBI" id="CHEBI:190135"/>
    </ligand>
</feature>
<dbReference type="InterPro" id="IPR001433">
    <property type="entry name" value="OxRdtase_FAD/NAD-bd"/>
</dbReference>
<dbReference type="PIRSF" id="PIRSF006816">
    <property type="entry name" value="Cyc3_hyd_g"/>
    <property type="match status" value="1"/>
</dbReference>
<dbReference type="CDD" id="cd06221">
    <property type="entry name" value="sulfite_reductase_like"/>
    <property type="match status" value="1"/>
</dbReference>
<dbReference type="BioCyc" id="CCAL311458:G131R-1028-MONOMER"/>
<evidence type="ECO:0000313" key="6">
    <source>
        <dbReference type="Proteomes" id="UP000008120"/>
    </source>
</evidence>
<dbReference type="InterPro" id="IPR017927">
    <property type="entry name" value="FAD-bd_FR_type"/>
</dbReference>
<keyword evidence="1" id="KW-0411">Iron-sulfur</keyword>
<name>E6N714_CALS0</name>
<dbReference type="InterPro" id="IPR050353">
    <property type="entry name" value="PyrK_electron_transfer"/>
</dbReference>
<dbReference type="PANTHER" id="PTHR43513:SF1">
    <property type="entry name" value="ANAEROBIC SULFITE REDUCTASE SUBUNIT B"/>
    <property type="match status" value="1"/>
</dbReference>
<dbReference type="Pfam" id="PF10418">
    <property type="entry name" value="DHODB_Fe-S_bind"/>
    <property type="match status" value="1"/>
</dbReference>
<dbReference type="GO" id="GO:0006221">
    <property type="term" value="P:pyrimidine nucleotide biosynthetic process"/>
    <property type="evidence" value="ECO:0007669"/>
    <property type="project" value="InterPro"/>
</dbReference>
<dbReference type="InterPro" id="IPR012165">
    <property type="entry name" value="Cyt_c3_hydrogenase_gsu"/>
</dbReference>
<dbReference type="KEGG" id="csu:CSUB_C1021"/>
<dbReference type="EMBL" id="AP011854">
    <property type="protein sequence ID" value="BAJ48090.1"/>
    <property type="molecule type" value="Genomic_DNA"/>
</dbReference>
<evidence type="ECO:0000313" key="4">
    <source>
        <dbReference type="EMBL" id="BAJ48090.1"/>
    </source>
</evidence>
<evidence type="ECO:0000313" key="5">
    <source>
        <dbReference type="EMBL" id="BAJ50873.1"/>
    </source>
</evidence>
<dbReference type="GO" id="GO:0051537">
    <property type="term" value="F:2 iron, 2 sulfur cluster binding"/>
    <property type="evidence" value="ECO:0007669"/>
    <property type="project" value="UniProtKB-KW"/>
</dbReference>
<dbReference type="PRINTS" id="PR00410">
    <property type="entry name" value="PHEHYDRXLASE"/>
</dbReference>
<feature type="domain" description="FAD-binding FR-type" evidence="2">
    <location>
        <begin position="16"/>
        <end position="112"/>
    </location>
</feature>
<organism evidence="3 6">
    <name type="scientific">Caldiarchaeum subterraneum</name>
    <dbReference type="NCBI Taxonomy" id="311458"/>
    <lineage>
        <taxon>Archaea</taxon>
        <taxon>Nitrososphaerota</taxon>
        <taxon>Candidatus Caldarchaeales</taxon>
        <taxon>Candidatus Caldarchaeaceae</taxon>
        <taxon>Candidatus Caldarchaeum</taxon>
    </lineage>
</organism>
<reference evidence="3 6" key="1">
    <citation type="journal article" date="2005" name="Environ. Microbiol.">
        <title>Genetic and functional properties of uncultivated thermophilic crenarchaeotes from a subsurface gold mine as revealed by analysis of genome fragments.</title>
        <authorList>
            <person name="Nunoura T."/>
            <person name="Hirayama H."/>
            <person name="Takami H."/>
            <person name="Oida H."/>
            <person name="Nishi S."/>
            <person name="Shimamura S."/>
            <person name="Suzuki Y."/>
            <person name="Inagaki F."/>
            <person name="Takai K."/>
            <person name="Nealson K.H."/>
            <person name="Horikoshi K."/>
        </authorList>
    </citation>
    <scope>NUCLEOTIDE SEQUENCE [LARGE SCALE GENOMIC DNA]</scope>
</reference>
<feature type="binding site" evidence="1">
    <location>
        <position position="253"/>
    </location>
    <ligand>
        <name>[2Fe-2S] cluster</name>
        <dbReference type="ChEBI" id="CHEBI:190135"/>
    </ligand>
</feature>
<dbReference type="GO" id="GO:0046872">
    <property type="term" value="F:metal ion binding"/>
    <property type="evidence" value="ECO:0007669"/>
    <property type="project" value="UniProtKB-KW"/>
</dbReference>
<accession>E6N714</accession>
<dbReference type="SUPFAM" id="SSF63380">
    <property type="entry name" value="Riboflavin synthase domain-like"/>
    <property type="match status" value="1"/>
</dbReference>
<dbReference type="AlphaFoldDB" id="E6N714"/>
<evidence type="ECO:0000313" key="3">
    <source>
        <dbReference type="EMBL" id="BAJ48083.1"/>
    </source>
</evidence>
<sequence>MIAEQKIQPEEGLDTFAIKWCRVVSRRRETPDTYTLKIKPLNGSVNYSPGQFSMLYRYGVGEAPISFSGDSDNGEQVEHTLRAVGGVTRALASAQPGDTVGMRGPFGNGWPLKEAEGHDVVVVAGGIGLAPLRPLIRHFLRSREKIGKLYILYGARSPGELVYKRELQAWKKRLGARLLITVDKGDEKWRGHIGVVTTLFKYVTLDPENTYAYICGPEIMMRFTIAELKKQGLGDDRIFISMERNMKCGVGLCGHCQFGPYFVCKDGPVFSYSEVSHLFGRREI</sequence>
<dbReference type="PANTHER" id="PTHR43513">
    <property type="entry name" value="DIHYDROOROTATE DEHYDROGENASE B (NAD(+)), ELECTRON TRANSFER SUBUNIT"/>
    <property type="match status" value="1"/>
</dbReference>